<dbReference type="PROSITE" id="PS50157">
    <property type="entry name" value="ZINC_FINGER_C2H2_2"/>
    <property type="match status" value="4"/>
</dbReference>
<dbReference type="Gene3D" id="3.30.160.60">
    <property type="entry name" value="Classic Zinc Finger"/>
    <property type="match status" value="2"/>
</dbReference>
<comment type="caution">
    <text evidence="4">The sequence shown here is derived from an EMBL/GenBank/DDBJ whole genome shotgun (WGS) entry which is preliminary data.</text>
</comment>
<evidence type="ECO:0000256" key="1">
    <source>
        <dbReference type="PROSITE-ProRule" id="PRU00042"/>
    </source>
</evidence>
<feature type="domain" description="C2H2-type" evidence="3">
    <location>
        <begin position="93"/>
        <end position="120"/>
    </location>
</feature>
<keyword evidence="1" id="KW-0863">Zinc-finger</keyword>
<dbReference type="OrthoDB" id="9451254at2759"/>
<dbReference type="PANTHER" id="PTHR46869">
    <property type="entry name" value="C2H2-LIKE ZINC FINGER PROTEIN"/>
    <property type="match status" value="1"/>
</dbReference>
<feature type="domain" description="C2H2-type" evidence="3">
    <location>
        <begin position="380"/>
        <end position="407"/>
    </location>
</feature>
<dbReference type="GO" id="GO:0008270">
    <property type="term" value="F:zinc ion binding"/>
    <property type="evidence" value="ECO:0007669"/>
    <property type="project" value="UniProtKB-KW"/>
</dbReference>
<proteinExistence type="predicted"/>
<dbReference type="Proteomes" id="UP001141806">
    <property type="component" value="Unassembled WGS sequence"/>
</dbReference>
<dbReference type="SUPFAM" id="SSF57667">
    <property type="entry name" value="beta-beta-alpha zinc fingers"/>
    <property type="match status" value="1"/>
</dbReference>
<dbReference type="Pfam" id="PF13912">
    <property type="entry name" value="zf-C2H2_6"/>
    <property type="match status" value="4"/>
</dbReference>
<keyword evidence="5" id="KW-1185">Reference proteome</keyword>
<dbReference type="AlphaFoldDB" id="A0A9Q0QX16"/>
<feature type="domain" description="C2H2-type" evidence="3">
    <location>
        <begin position="467"/>
        <end position="489"/>
    </location>
</feature>
<feature type="region of interest" description="Disordered" evidence="2">
    <location>
        <begin position="142"/>
        <end position="172"/>
    </location>
</feature>
<feature type="region of interest" description="Disordered" evidence="2">
    <location>
        <begin position="43"/>
        <end position="64"/>
    </location>
</feature>
<dbReference type="SMART" id="SM00355">
    <property type="entry name" value="ZnF_C2H2"/>
    <property type="match status" value="4"/>
</dbReference>
<feature type="region of interest" description="Disordered" evidence="2">
    <location>
        <begin position="418"/>
        <end position="438"/>
    </location>
</feature>
<evidence type="ECO:0000256" key="2">
    <source>
        <dbReference type="SAM" id="MobiDB-lite"/>
    </source>
</evidence>
<dbReference type="InterPro" id="IPR013087">
    <property type="entry name" value="Znf_C2H2_type"/>
</dbReference>
<accession>A0A9Q0QX16</accession>
<sequence length="555" mass="62314">MGGDQEHKHVCKFCRKSFPCGRSLGGHMRSHMTMNSADTDEKLKNRKTASASANNGSNNSSNFAGFEAVGHPGYGLRENPKKTWRFSDSNDGKNCKECGKEFQSCKALFGHMRCHSEKDKERVSNNSLEDDDSWTDENQKMLMDSQSDNEGAAPRRRTRTRRMRYKTATASSSLSVANASSSVSEIEQEQEEVAMSLMMLSRDSGHWGGLNSVAESSDNNYVVLEARTRSSALDKGNPCDDGDVTLRSLKMKKPRDKKLESVVSNCENARFEKRRSGFLRDGLKKIESEVSVELRKDFSSNRKHNLKKSRVENSEAELGNDFTEEAEMDPNDSEIGKYNSRKRSRNEAYYTELRGESSKKMRYDASDSGICRETHKRSKFECTTCNKTFHSYQALGGHRASHKKVKGCFASKIESSENSIDTDVSPDPTAYSKHNKSCSNETLIDEQEQEGDGIAETSYGSKKSKGHECPICFRVFASGQALGGHKRSHMVGGSESRGNQTIVIQQQLPEIRDLLDLNLPAPIEEEEEETSDMDFNPWWVRKNPKHEPFVGLISN</sequence>
<keyword evidence="1" id="KW-0479">Metal-binding</keyword>
<feature type="compositionally biased region" description="Basic residues" evidence="2">
    <location>
        <begin position="154"/>
        <end position="165"/>
    </location>
</feature>
<evidence type="ECO:0000313" key="4">
    <source>
        <dbReference type="EMBL" id="KAJ4974865.1"/>
    </source>
</evidence>
<evidence type="ECO:0000313" key="5">
    <source>
        <dbReference type="Proteomes" id="UP001141806"/>
    </source>
</evidence>
<keyword evidence="1" id="KW-0862">Zinc</keyword>
<feature type="compositionally biased region" description="Low complexity" evidence="2">
    <location>
        <begin position="49"/>
        <end position="64"/>
    </location>
</feature>
<evidence type="ECO:0000259" key="3">
    <source>
        <dbReference type="PROSITE" id="PS50157"/>
    </source>
</evidence>
<dbReference type="InterPro" id="IPR036236">
    <property type="entry name" value="Znf_C2H2_sf"/>
</dbReference>
<gene>
    <name evidence="4" type="ORF">NE237_008039</name>
</gene>
<organism evidence="4 5">
    <name type="scientific">Protea cynaroides</name>
    <dbReference type="NCBI Taxonomy" id="273540"/>
    <lineage>
        <taxon>Eukaryota</taxon>
        <taxon>Viridiplantae</taxon>
        <taxon>Streptophyta</taxon>
        <taxon>Embryophyta</taxon>
        <taxon>Tracheophyta</taxon>
        <taxon>Spermatophyta</taxon>
        <taxon>Magnoliopsida</taxon>
        <taxon>Proteales</taxon>
        <taxon>Proteaceae</taxon>
        <taxon>Protea</taxon>
    </lineage>
</organism>
<feature type="domain" description="C2H2-type" evidence="3">
    <location>
        <begin position="9"/>
        <end position="36"/>
    </location>
</feature>
<name>A0A9Q0QX16_9MAGN</name>
<protein>
    <recommendedName>
        <fullName evidence="3">C2H2-type domain-containing protein</fullName>
    </recommendedName>
</protein>
<reference evidence="4" key="1">
    <citation type="journal article" date="2023" name="Plant J.">
        <title>The genome of the king protea, Protea cynaroides.</title>
        <authorList>
            <person name="Chang J."/>
            <person name="Duong T.A."/>
            <person name="Schoeman C."/>
            <person name="Ma X."/>
            <person name="Roodt D."/>
            <person name="Barker N."/>
            <person name="Li Z."/>
            <person name="Van de Peer Y."/>
            <person name="Mizrachi E."/>
        </authorList>
    </citation>
    <scope>NUCLEOTIDE SEQUENCE</scope>
    <source>
        <tissue evidence="4">Young leaves</tissue>
    </source>
</reference>
<dbReference type="PROSITE" id="PS00028">
    <property type="entry name" value="ZINC_FINGER_C2H2_1"/>
    <property type="match status" value="4"/>
</dbReference>
<dbReference type="EMBL" id="JAMYWD010000004">
    <property type="protein sequence ID" value="KAJ4974865.1"/>
    <property type="molecule type" value="Genomic_DNA"/>
</dbReference>
<dbReference type="PANTHER" id="PTHR46869:SF6">
    <property type="entry name" value="C2H2-TYPE DOMAIN-CONTAINING PROTEIN"/>
    <property type="match status" value="1"/>
</dbReference>